<keyword evidence="3" id="KW-1185">Reference proteome</keyword>
<protein>
    <submittedName>
        <fullName evidence="2">Uncharacterized protein</fullName>
    </submittedName>
</protein>
<evidence type="ECO:0000256" key="1">
    <source>
        <dbReference type="SAM" id="MobiDB-lite"/>
    </source>
</evidence>
<reference evidence="3" key="1">
    <citation type="journal article" date="2024" name="IScience">
        <title>Strigolactones Initiate the Formation of Haustorium-like Structures in Castilleja.</title>
        <authorList>
            <person name="Buerger M."/>
            <person name="Peterson D."/>
            <person name="Chory J."/>
        </authorList>
    </citation>
    <scope>NUCLEOTIDE SEQUENCE [LARGE SCALE GENOMIC DNA]</scope>
</reference>
<comment type="caution">
    <text evidence="2">The sequence shown here is derived from an EMBL/GenBank/DDBJ whole genome shotgun (WGS) entry which is preliminary data.</text>
</comment>
<feature type="region of interest" description="Disordered" evidence="1">
    <location>
        <begin position="111"/>
        <end position="154"/>
    </location>
</feature>
<proteinExistence type="predicted"/>
<evidence type="ECO:0000313" key="3">
    <source>
        <dbReference type="Proteomes" id="UP001632038"/>
    </source>
</evidence>
<accession>A0ABD3B9L8</accession>
<dbReference type="EMBL" id="JAVIJP010000107">
    <property type="protein sequence ID" value="KAL3614060.1"/>
    <property type="molecule type" value="Genomic_DNA"/>
</dbReference>
<organism evidence="2 3">
    <name type="scientific">Castilleja foliolosa</name>
    <dbReference type="NCBI Taxonomy" id="1961234"/>
    <lineage>
        <taxon>Eukaryota</taxon>
        <taxon>Viridiplantae</taxon>
        <taxon>Streptophyta</taxon>
        <taxon>Embryophyta</taxon>
        <taxon>Tracheophyta</taxon>
        <taxon>Spermatophyta</taxon>
        <taxon>Magnoliopsida</taxon>
        <taxon>eudicotyledons</taxon>
        <taxon>Gunneridae</taxon>
        <taxon>Pentapetalae</taxon>
        <taxon>asterids</taxon>
        <taxon>lamiids</taxon>
        <taxon>Lamiales</taxon>
        <taxon>Orobanchaceae</taxon>
        <taxon>Pedicularideae</taxon>
        <taxon>Castillejinae</taxon>
        <taxon>Castilleja</taxon>
    </lineage>
</organism>
<feature type="compositionally biased region" description="Basic and acidic residues" evidence="1">
    <location>
        <begin position="131"/>
        <end position="154"/>
    </location>
</feature>
<dbReference type="AlphaFoldDB" id="A0ABD3B9L8"/>
<dbReference type="Proteomes" id="UP001632038">
    <property type="component" value="Unassembled WGS sequence"/>
</dbReference>
<gene>
    <name evidence="2" type="ORF">CASFOL_042134</name>
</gene>
<name>A0ABD3B9L8_9LAMI</name>
<evidence type="ECO:0000313" key="2">
    <source>
        <dbReference type="EMBL" id="KAL3614060.1"/>
    </source>
</evidence>
<sequence length="154" mass="17442">MASQPMSKSFNASQEMHIHHFVTIDKSVEIVDQKGKFVEPSSSLATTMTKEDITMKRKLPAWVNVASSSRQSASQPPDDIDLELSLQYSASVSYYTRCLEKLLASVESTMGLPNPRPNCGPRPKSQAFQARRLECSTHQERRKNDKVIRHDYQN</sequence>